<evidence type="ECO:0000313" key="2">
    <source>
        <dbReference type="Proteomes" id="UP001165960"/>
    </source>
</evidence>
<proteinExistence type="predicted"/>
<sequence>MDKVTTPCMIILVGPPGCGKSTLATSWCKTFKGWVRINQDDLGTRKACEQACYVALKKSNNVIIDRCNFDSKQRKVWIVMGRQLNARIICLQFKLPVKTLENRVLSRTNHPTGVEGVNGLGILRSFLKSYTCPRLSEGFDKVITFPDNMVHGPTFGSIFWDWVQNTMALVLKFKDNLLDSPASGVTPFETELFGVPSRPHIILTHSSETKNETPYKTVSKARSYASTCSPSLNPNAPAWGPK</sequence>
<name>A0ACC2T834_9FUNG</name>
<organism evidence="1 2">
    <name type="scientific">Entomophthora muscae</name>
    <dbReference type="NCBI Taxonomy" id="34485"/>
    <lineage>
        <taxon>Eukaryota</taxon>
        <taxon>Fungi</taxon>
        <taxon>Fungi incertae sedis</taxon>
        <taxon>Zoopagomycota</taxon>
        <taxon>Entomophthoromycotina</taxon>
        <taxon>Entomophthoromycetes</taxon>
        <taxon>Entomophthorales</taxon>
        <taxon>Entomophthoraceae</taxon>
        <taxon>Entomophthora</taxon>
    </lineage>
</organism>
<reference evidence="1" key="1">
    <citation type="submission" date="2022-04" db="EMBL/GenBank/DDBJ databases">
        <title>Genome of the entomopathogenic fungus Entomophthora muscae.</title>
        <authorList>
            <person name="Elya C."/>
            <person name="Lovett B.R."/>
            <person name="Lee E."/>
            <person name="Macias A.M."/>
            <person name="Hajek A.E."/>
            <person name="De Bivort B.L."/>
            <person name="Kasson M.T."/>
            <person name="De Fine Licht H.H."/>
            <person name="Stajich J.E."/>
        </authorList>
    </citation>
    <scope>NUCLEOTIDE SEQUENCE</scope>
    <source>
        <strain evidence="1">Berkeley</strain>
    </source>
</reference>
<protein>
    <submittedName>
        <fullName evidence="1">Uncharacterized protein</fullName>
    </submittedName>
</protein>
<keyword evidence="2" id="KW-1185">Reference proteome</keyword>
<dbReference type="Proteomes" id="UP001165960">
    <property type="component" value="Unassembled WGS sequence"/>
</dbReference>
<accession>A0ACC2T834</accession>
<dbReference type="EMBL" id="QTSX02003566">
    <property type="protein sequence ID" value="KAJ9070631.1"/>
    <property type="molecule type" value="Genomic_DNA"/>
</dbReference>
<gene>
    <name evidence="1" type="ORF">DSO57_1005726</name>
</gene>
<comment type="caution">
    <text evidence="1">The sequence shown here is derived from an EMBL/GenBank/DDBJ whole genome shotgun (WGS) entry which is preliminary data.</text>
</comment>
<evidence type="ECO:0000313" key="1">
    <source>
        <dbReference type="EMBL" id="KAJ9070631.1"/>
    </source>
</evidence>